<keyword evidence="2" id="KW-1185">Reference proteome</keyword>
<dbReference type="Proteomes" id="UP000015105">
    <property type="component" value="Chromosome 6D"/>
</dbReference>
<reference evidence="1" key="4">
    <citation type="submission" date="2019-03" db="UniProtKB">
        <authorList>
            <consortium name="EnsemblPlants"/>
        </authorList>
    </citation>
    <scope>IDENTIFICATION</scope>
</reference>
<evidence type="ECO:0000313" key="2">
    <source>
        <dbReference type="Proteomes" id="UP000015105"/>
    </source>
</evidence>
<proteinExistence type="predicted"/>
<reference evidence="1" key="3">
    <citation type="journal article" date="2017" name="Nature">
        <title>Genome sequence of the progenitor of the wheat D genome Aegilops tauschii.</title>
        <authorList>
            <person name="Luo M.C."/>
            <person name="Gu Y.Q."/>
            <person name="Puiu D."/>
            <person name="Wang H."/>
            <person name="Twardziok S.O."/>
            <person name="Deal K.R."/>
            <person name="Huo N."/>
            <person name="Zhu T."/>
            <person name="Wang L."/>
            <person name="Wang Y."/>
            <person name="McGuire P.E."/>
            <person name="Liu S."/>
            <person name="Long H."/>
            <person name="Ramasamy R.K."/>
            <person name="Rodriguez J.C."/>
            <person name="Van S.L."/>
            <person name="Yuan L."/>
            <person name="Wang Z."/>
            <person name="Xia Z."/>
            <person name="Xiao L."/>
            <person name="Anderson O.D."/>
            <person name="Ouyang S."/>
            <person name="Liang Y."/>
            <person name="Zimin A.V."/>
            <person name="Pertea G."/>
            <person name="Qi P."/>
            <person name="Bennetzen J.L."/>
            <person name="Dai X."/>
            <person name="Dawson M.W."/>
            <person name="Muller H.G."/>
            <person name="Kugler K."/>
            <person name="Rivarola-Duarte L."/>
            <person name="Spannagl M."/>
            <person name="Mayer K.F.X."/>
            <person name="Lu F.H."/>
            <person name="Bevan M.W."/>
            <person name="Leroy P."/>
            <person name="Li P."/>
            <person name="You F.M."/>
            <person name="Sun Q."/>
            <person name="Liu Z."/>
            <person name="Lyons E."/>
            <person name="Wicker T."/>
            <person name="Salzberg S.L."/>
            <person name="Devos K.M."/>
            <person name="Dvorak J."/>
        </authorList>
    </citation>
    <scope>NUCLEOTIDE SEQUENCE [LARGE SCALE GENOMIC DNA]</scope>
    <source>
        <strain evidence="1">cv. AL8/78</strain>
    </source>
</reference>
<reference evidence="2" key="2">
    <citation type="journal article" date="2017" name="Nat. Plants">
        <title>The Aegilops tauschii genome reveals multiple impacts of transposons.</title>
        <authorList>
            <person name="Zhao G."/>
            <person name="Zou C."/>
            <person name="Li K."/>
            <person name="Wang K."/>
            <person name="Li T."/>
            <person name="Gao L."/>
            <person name="Zhang X."/>
            <person name="Wang H."/>
            <person name="Yang Z."/>
            <person name="Liu X."/>
            <person name="Jiang W."/>
            <person name="Mao L."/>
            <person name="Kong X."/>
            <person name="Jiao Y."/>
            <person name="Jia J."/>
        </authorList>
    </citation>
    <scope>NUCLEOTIDE SEQUENCE [LARGE SCALE GENOMIC DNA]</scope>
    <source>
        <strain evidence="2">cv. AL8/78</strain>
    </source>
</reference>
<name>A0A453NWN3_AEGTS</name>
<reference evidence="2" key="1">
    <citation type="journal article" date="2014" name="Science">
        <title>Ancient hybridizations among the ancestral genomes of bread wheat.</title>
        <authorList>
            <consortium name="International Wheat Genome Sequencing Consortium,"/>
            <person name="Marcussen T."/>
            <person name="Sandve S.R."/>
            <person name="Heier L."/>
            <person name="Spannagl M."/>
            <person name="Pfeifer M."/>
            <person name="Jakobsen K.S."/>
            <person name="Wulff B.B."/>
            <person name="Steuernagel B."/>
            <person name="Mayer K.F."/>
            <person name="Olsen O.A."/>
        </authorList>
    </citation>
    <scope>NUCLEOTIDE SEQUENCE [LARGE SCALE GENOMIC DNA]</scope>
    <source>
        <strain evidence="2">cv. AL8/78</strain>
    </source>
</reference>
<accession>A0A453NWN3</accession>
<reference evidence="1" key="5">
    <citation type="journal article" date="2021" name="G3 (Bethesda)">
        <title>Aegilops tauschii genome assembly Aet v5.0 features greater sequence contiguity and improved annotation.</title>
        <authorList>
            <person name="Wang L."/>
            <person name="Zhu T."/>
            <person name="Rodriguez J.C."/>
            <person name="Deal K.R."/>
            <person name="Dubcovsky J."/>
            <person name="McGuire P.E."/>
            <person name="Lux T."/>
            <person name="Spannagl M."/>
            <person name="Mayer K.F.X."/>
            <person name="Baldrich P."/>
            <person name="Meyers B.C."/>
            <person name="Huo N."/>
            <person name="Gu Y.Q."/>
            <person name="Zhou H."/>
            <person name="Devos K.M."/>
            <person name="Bennetzen J.L."/>
            <person name="Unver T."/>
            <person name="Budak H."/>
            <person name="Gulick P.J."/>
            <person name="Galiba G."/>
            <person name="Kalapos B."/>
            <person name="Nelson D.R."/>
            <person name="Li P."/>
            <person name="You F.M."/>
            <person name="Luo M.C."/>
            <person name="Dvorak J."/>
        </authorList>
    </citation>
    <scope>NUCLEOTIDE SEQUENCE [LARGE SCALE GENOMIC DNA]</scope>
    <source>
        <strain evidence="1">cv. AL8/78</strain>
    </source>
</reference>
<dbReference type="Gramene" id="AET6Gv20507100.3">
    <property type="protein sequence ID" value="AET6Gv20507100.3"/>
    <property type="gene ID" value="AET6Gv20507100"/>
</dbReference>
<dbReference type="AlphaFoldDB" id="A0A453NWN3"/>
<protein>
    <submittedName>
        <fullName evidence="1">Uncharacterized protein</fullName>
    </submittedName>
</protein>
<sequence length="84" mass="9185">MLLKNNTEVSNKSSGGMPLFVWHSSSLESLCQSPCRSLTILYLLSCWQKYIPDVGYSLARLQCSLSIPTGANNIRKKGGFGGTE</sequence>
<organism evidence="1 2">
    <name type="scientific">Aegilops tauschii subsp. strangulata</name>
    <name type="common">Goatgrass</name>
    <dbReference type="NCBI Taxonomy" id="200361"/>
    <lineage>
        <taxon>Eukaryota</taxon>
        <taxon>Viridiplantae</taxon>
        <taxon>Streptophyta</taxon>
        <taxon>Embryophyta</taxon>
        <taxon>Tracheophyta</taxon>
        <taxon>Spermatophyta</taxon>
        <taxon>Magnoliopsida</taxon>
        <taxon>Liliopsida</taxon>
        <taxon>Poales</taxon>
        <taxon>Poaceae</taxon>
        <taxon>BOP clade</taxon>
        <taxon>Pooideae</taxon>
        <taxon>Triticodae</taxon>
        <taxon>Triticeae</taxon>
        <taxon>Triticinae</taxon>
        <taxon>Aegilops</taxon>
    </lineage>
</organism>
<dbReference type="EnsemblPlants" id="AET6Gv20507100.3">
    <property type="protein sequence ID" value="AET6Gv20507100.3"/>
    <property type="gene ID" value="AET6Gv20507100"/>
</dbReference>
<evidence type="ECO:0000313" key="1">
    <source>
        <dbReference type="EnsemblPlants" id="AET6Gv20507100.3"/>
    </source>
</evidence>